<dbReference type="InterPro" id="IPR051219">
    <property type="entry name" value="Heterochromatin_chromo-domain"/>
</dbReference>
<keyword evidence="6" id="KW-1185">Reference proteome</keyword>
<evidence type="ECO:0000256" key="3">
    <source>
        <dbReference type="SAM" id="MobiDB-lite"/>
    </source>
</evidence>
<dbReference type="InterPro" id="IPR008251">
    <property type="entry name" value="Chromo_shadow_dom"/>
</dbReference>
<evidence type="ECO:0000259" key="4">
    <source>
        <dbReference type="PROSITE" id="PS50013"/>
    </source>
</evidence>
<comment type="caution">
    <text evidence="5">The sequence shown here is derived from an EMBL/GenBank/DDBJ whole genome shotgun (WGS) entry which is preliminary data.</text>
</comment>
<accession>A0A409W058</accession>
<dbReference type="InParanoid" id="A0A409W058"/>
<dbReference type="PROSITE" id="PS50013">
    <property type="entry name" value="CHROMO_2"/>
    <property type="match status" value="1"/>
</dbReference>
<sequence>MGVRAASEESDREASKRKNKGNIPELSDEEGSGDEEEYEIEEVLDAKRGYFPDGRMGYFVKWKGYDESENSWVDERDAENAKDLVDEYWRKNPHKAKAQRDKRDKKSPKRSRKSVQDDASDAGETAQKKRGRKSASAKAPSDDEMDVDEPRAKKAKKGSSTKKREITPDEPEEEERTAGNMDAYRHLPTWEGLVKTVDTVERKDEDLMVYFTLHTGETVIEKSDLCKKYFPQKLLDFYESNLRWRAADAEDA</sequence>
<dbReference type="EMBL" id="NHTK01005895">
    <property type="protein sequence ID" value="PPQ71896.1"/>
    <property type="molecule type" value="Genomic_DNA"/>
</dbReference>
<evidence type="ECO:0000256" key="1">
    <source>
        <dbReference type="ARBA" id="ARBA00004123"/>
    </source>
</evidence>
<dbReference type="Proteomes" id="UP000284842">
    <property type="component" value="Unassembled WGS sequence"/>
</dbReference>
<dbReference type="Gene3D" id="2.40.50.40">
    <property type="match status" value="2"/>
</dbReference>
<feature type="domain" description="Chromo" evidence="4">
    <location>
        <begin position="38"/>
        <end position="100"/>
    </location>
</feature>
<evidence type="ECO:0000256" key="2">
    <source>
        <dbReference type="ARBA" id="ARBA00023242"/>
    </source>
</evidence>
<dbReference type="STRING" id="181874.A0A409W058"/>
<dbReference type="InterPro" id="IPR000953">
    <property type="entry name" value="Chromo/chromo_shadow_dom"/>
</dbReference>
<dbReference type="PANTHER" id="PTHR22812">
    <property type="entry name" value="CHROMOBOX PROTEIN"/>
    <property type="match status" value="1"/>
</dbReference>
<dbReference type="InterPro" id="IPR016197">
    <property type="entry name" value="Chromo-like_dom_sf"/>
</dbReference>
<dbReference type="OrthoDB" id="433924at2759"/>
<gene>
    <name evidence="5" type="ORF">CVT24_006870</name>
</gene>
<feature type="compositionally biased region" description="Acidic residues" evidence="3">
    <location>
        <begin position="26"/>
        <end position="39"/>
    </location>
</feature>
<name>A0A409W058_9AGAR</name>
<comment type="subcellular location">
    <subcellularLocation>
        <location evidence="1">Nucleus</location>
    </subcellularLocation>
</comment>
<dbReference type="FunCoup" id="A0A409W058">
    <property type="interactions" value="14"/>
</dbReference>
<dbReference type="InterPro" id="IPR023780">
    <property type="entry name" value="Chromo_domain"/>
</dbReference>
<dbReference type="Pfam" id="PF00385">
    <property type="entry name" value="Chromo"/>
    <property type="match status" value="1"/>
</dbReference>
<dbReference type="SUPFAM" id="SSF54160">
    <property type="entry name" value="Chromo domain-like"/>
    <property type="match status" value="2"/>
</dbReference>
<dbReference type="GO" id="GO:0006338">
    <property type="term" value="P:chromatin remodeling"/>
    <property type="evidence" value="ECO:0007669"/>
    <property type="project" value="UniProtKB-ARBA"/>
</dbReference>
<dbReference type="SMART" id="SM00298">
    <property type="entry name" value="CHROMO"/>
    <property type="match status" value="1"/>
</dbReference>
<feature type="compositionally biased region" description="Basic and acidic residues" evidence="3">
    <location>
        <begin position="1"/>
        <end position="16"/>
    </location>
</feature>
<dbReference type="GO" id="GO:0005634">
    <property type="term" value="C:nucleus"/>
    <property type="evidence" value="ECO:0007669"/>
    <property type="project" value="UniProtKB-SubCell"/>
</dbReference>
<dbReference type="Pfam" id="PF01393">
    <property type="entry name" value="Chromo_shadow"/>
    <property type="match status" value="1"/>
</dbReference>
<organism evidence="5 6">
    <name type="scientific">Panaeolus cyanescens</name>
    <dbReference type="NCBI Taxonomy" id="181874"/>
    <lineage>
        <taxon>Eukaryota</taxon>
        <taxon>Fungi</taxon>
        <taxon>Dikarya</taxon>
        <taxon>Basidiomycota</taxon>
        <taxon>Agaricomycotina</taxon>
        <taxon>Agaricomycetes</taxon>
        <taxon>Agaricomycetidae</taxon>
        <taxon>Agaricales</taxon>
        <taxon>Agaricineae</taxon>
        <taxon>Galeropsidaceae</taxon>
        <taxon>Panaeolus</taxon>
    </lineage>
</organism>
<dbReference type="AlphaFoldDB" id="A0A409W058"/>
<proteinExistence type="predicted"/>
<feature type="region of interest" description="Disordered" evidence="3">
    <location>
        <begin position="1"/>
        <end position="39"/>
    </location>
</feature>
<feature type="region of interest" description="Disordered" evidence="3">
    <location>
        <begin position="84"/>
        <end position="183"/>
    </location>
</feature>
<evidence type="ECO:0000313" key="6">
    <source>
        <dbReference type="Proteomes" id="UP000284842"/>
    </source>
</evidence>
<reference evidence="5 6" key="1">
    <citation type="journal article" date="2018" name="Evol. Lett.">
        <title>Horizontal gene cluster transfer increased hallucinogenic mushroom diversity.</title>
        <authorList>
            <person name="Reynolds H.T."/>
            <person name="Vijayakumar V."/>
            <person name="Gluck-Thaler E."/>
            <person name="Korotkin H.B."/>
            <person name="Matheny P.B."/>
            <person name="Slot J.C."/>
        </authorList>
    </citation>
    <scope>NUCLEOTIDE SEQUENCE [LARGE SCALE GENOMIC DNA]</scope>
    <source>
        <strain evidence="5 6">2629</strain>
    </source>
</reference>
<evidence type="ECO:0000313" key="5">
    <source>
        <dbReference type="EMBL" id="PPQ71896.1"/>
    </source>
</evidence>
<protein>
    <recommendedName>
        <fullName evidence="4">Chromo domain-containing protein</fullName>
    </recommendedName>
</protein>
<keyword evidence="2" id="KW-0539">Nucleus</keyword>